<dbReference type="AlphaFoldDB" id="A0A521C3J7"/>
<dbReference type="GO" id="GO:0005737">
    <property type="term" value="C:cytoplasm"/>
    <property type="evidence" value="ECO:0007669"/>
    <property type="project" value="UniProtKB-SubCell"/>
</dbReference>
<organism evidence="5 6">
    <name type="scientific">Saccharicrinis carchari</name>
    <dbReference type="NCBI Taxonomy" id="1168039"/>
    <lineage>
        <taxon>Bacteria</taxon>
        <taxon>Pseudomonadati</taxon>
        <taxon>Bacteroidota</taxon>
        <taxon>Bacteroidia</taxon>
        <taxon>Marinilabiliales</taxon>
        <taxon>Marinilabiliaceae</taxon>
        <taxon>Saccharicrinis</taxon>
    </lineage>
</organism>
<dbReference type="GO" id="GO:0005524">
    <property type="term" value="F:ATP binding"/>
    <property type="evidence" value="ECO:0007669"/>
    <property type="project" value="InterPro"/>
</dbReference>
<dbReference type="GO" id="GO:0051087">
    <property type="term" value="F:protein-folding chaperone binding"/>
    <property type="evidence" value="ECO:0007669"/>
    <property type="project" value="TreeGrafter"/>
</dbReference>
<dbReference type="OrthoDB" id="9806791at2"/>
<comment type="subcellular location">
    <subcellularLocation>
        <location evidence="3">Cytoplasm</location>
    </subcellularLocation>
</comment>
<dbReference type="CDD" id="cd00320">
    <property type="entry name" value="cpn10"/>
    <property type="match status" value="1"/>
</dbReference>
<keyword evidence="3" id="KW-0963">Cytoplasm</keyword>
<dbReference type="EMBL" id="FXTB01000002">
    <property type="protein sequence ID" value="SMO53983.1"/>
    <property type="molecule type" value="Genomic_DNA"/>
</dbReference>
<accession>A0A521C3J7</accession>
<keyword evidence="2 3" id="KW-0143">Chaperone</keyword>
<protein>
    <recommendedName>
        <fullName evidence="3">Co-chaperonin GroES</fullName>
    </recommendedName>
    <alternativeName>
        <fullName evidence="3">10 kDa chaperonin</fullName>
    </alternativeName>
    <alternativeName>
        <fullName evidence="3">Chaperonin-10</fullName>
        <shortName evidence="3">Cpn10</shortName>
    </alternativeName>
</protein>
<dbReference type="GO" id="GO:0051082">
    <property type="term" value="F:unfolded protein binding"/>
    <property type="evidence" value="ECO:0007669"/>
    <property type="project" value="TreeGrafter"/>
</dbReference>
<dbReference type="SMART" id="SM00883">
    <property type="entry name" value="Cpn10"/>
    <property type="match status" value="1"/>
</dbReference>
<dbReference type="RefSeq" id="WP_142532638.1">
    <property type="nucleotide sequence ID" value="NZ_FXTB01000002.1"/>
</dbReference>
<proteinExistence type="inferred from homology"/>
<comment type="function">
    <text evidence="3 4">Together with the chaperonin GroEL, plays an essential role in assisting protein folding. The GroEL-GroES system forms a nano-cage that allows encapsulation of the non-native substrate proteins and provides a physical environment optimized to promote and accelerate protein folding. GroES binds to the apical surface of the GroEL ring, thereby capping the opening of the GroEL channel.</text>
</comment>
<evidence type="ECO:0000256" key="2">
    <source>
        <dbReference type="ARBA" id="ARBA00023186"/>
    </source>
</evidence>
<dbReference type="PANTHER" id="PTHR10772">
    <property type="entry name" value="10 KDA HEAT SHOCK PROTEIN"/>
    <property type="match status" value="1"/>
</dbReference>
<dbReference type="GO" id="GO:0046872">
    <property type="term" value="F:metal ion binding"/>
    <property type="evidence" value="ECO:0007669"/>
    <property type="project" value="TreeGrafter"/>
</dbReference>
<comment type="similarity">
    <text evidence="1 3 4">Belongs to the GroES chaperonin family.</text>
</comment>
<evidence type="ECO:0000256" key="1">
    <source>
        <dbReference type="ARBA" id="ARBA00006975"/>
    </source>
</evidence>
<dbReference type="PRINTS" id="PR00297">
    <property type="entry name" value="CHAPERONIN10"/>
</dbReference>
<evidence type="ECO:0000256" key="4">
    <source>
        <dbReference type="RuleBase" id="RU000535"/>
    </source>
</evidence>
<comment type="subunit">
    <text evidence="3">Heptamer of 7 subunits arranged in a ring. Interacts with the chaperonin GroEL.</text>
</comment>
<dbReference type="InterPro" id="IPR011032">
    <property type="entry name" value="GroES-like_sf"/>
</dbReference>
<dbReference type="SUPFAM" id="SSF50129">
    <property type="entry name" value="GroES-like"/>
    <property type="match status" value="1"/>
</dbReference>
<dbReference type="NCBIfam" id="NF001531">
    <property type="entry name" value="PRK00364.2-2"/>
    <property type="match status" value="1"/>
</dbReference>
<dbReference type="Gene3D" id="2.30.33.40">
    <property type="entry name" value="GroES chaperonin"/>
    <property type="match status" value="1"/>
</dbReference>
<gene>
    <name evidence="3" type="primary">groES</name>
    <name evidence="3" type="synonym">groS</name>
    <name evidence="5" type="ORF">SAMN06265379_102349</name>
</gene>
<dbReference type="InterPro" id="IPR020818">
    <property type="entry name" value="Chaperonin_GroES"/>
</dbReference>
<dbReference type="GO" id="GO:0044183">
    <property type="term" value="F:protein folding chaperone"/>
    <property type="evidence" value="ECO:0007669"/>
    <property type="project" value="InterPro"/>
</dbReference>
<dbReference type="Proteomes" id="UP000319040">
    <property type="component" value="Unassembled WGS sequence"/>
</dbReference>
<keyword evidence="6" id="KW-1185">Reference proteome</keyword>
<dbReference type="FunFam" id="2.30.33.40:FF:000001">
    <property type="entry name" value="10 kDa chaperonin"/>
    <property type="match status" value="1"/>
</dbReference>
<reference evidence="5 6" key="1">
    <citation type="submission" date="2017-05" db="EMBL/GenBank/DDBJ databases">
        <authorList>
            <person name="Varghese N."/>
            <person name="Submissions S."/>
        </authorList>
    </citation>
    <scope>NUCLEOTIDE SEQUENCE [LARGE SCALE GENOMIC DNA]</scope>
    <source>
        <strain evidence="5 6">DSM 27040</strain>
    </source>
</reference>
<name>A0A521C3J7_SACCC</name>
<dbReference type="PANTHER" id="PTHR10772:SF58">
    <property type="entry name" value="CO-CHAPERONIN GROES"/>
    <property type="match status" value="1"/>
</dbReference>
<evidence type="ECO:0000313" key="5">
    <source>
        <dbReference type="EMBL" id="SMO53983.1"/>
    </source>
</evidence>
<evidence type="ECO:0000256" key="3">
    <source>
        <dbReference type="HAMAP-Rule" id="MF_00580"/>
    </source>
</evidence>
<sequence length="92" mass="9804">MSQVKGKVLAGKVLVKPQAAETKTASGIIIPDSAKEKPLQGEVILVGAEKKDEKMEVAVGDLVLYGKYAGTELSIDGQDYLLISQSDVLFIK</sequence>
<dbReference type="HAMAP" id="MF_00580">
    <property type="entry name" value="CH10"/>
    <property type="match status" value="1"/>
</dbReference>
<evidence type="ECO:0000313" key="6">
    <source>
        <dbReference type="Proteomes" id="UP000319040"/>
    </source>
</evidence>
<dbReference type="InterPro" id="IPR037124">
    <property type="entry name" value="Chaperonin_GroES_sf"/>
</dbReference>
<dbReference type="Pfam" id="PF00166">
    <property type="entry name" value="Cpn10"/>
    <property type="match status" value="1"/>
</dbReference>